<name>A0ABX6R8T8_PSEMX</name>
<evidence type="ECO:0000259" key="1">
    <source>
        <dbReference type="PROSITE" id="PS50925"/>
    </source>
</evidence>
<proteinExistence type="predicted"/>
<dbReference type="InterPro" id="IPR007024">
    <property type="entry name" value="BLUF_domain"/>
</dbReference>
<dbReference type="SMART" id="SM01034">
    <property type="entry name" value="BLUF"/>
    <property type="match status" value="1"/>
</dbReference>
<keyword evidence="3" id="KW-1185">Reference proteome</keyword>
<dbReference type="Pfam" id="PF04940">
    <property type="entry name" value="BLUF"/>
    <property type="match status" value="1"/>
</dbReference>
<dbReference type="PROSITE" id="PS50925">
    <property type="entry name" value="BLUF"/>
    <property type="match status" value="1"/>
</dbReference>
<accession>A0ABX6R8T8</accession>
<gene>
    <name evidence="2" type="ORF">H4W19_12695</name>
</gene>
<evidence type="ECO:0000313" key="2">
    <source>
        <dbReference type="EMBL" id="QND79215.1"/>
    </source>
</evidence>
<evidence type="ECO:0000313" key="3">
    <source>
        <dbReference type="Proteomes" id="UP000515506"/>
    </source>
</evidence>
<reference evidence="2 3" key="1">
    <citation type="submission" date="2020-08" db="EMBL/GenBank/DDBJ databases">
        <title>Streptomycin resistant and MDR strain, P. mexicana.</title>
        <authorList>
            <person name="Ganesh-kumar S."/>
            <person name="Zhe T."/>
            <person name="Yu Z."/>
            <person name="Min Y."/>
        </authorList>
    </citation>
    <scope>NUCLEOTIDE SEQUENCE [LARGE SCALE GENOMIC DNA]</scope>
    <source>
        <strain evidence="2 3">GTZY</strain>
    </source>
</reference>
<dbReference type="InterPro" id="IPR036046">
    <property type="entry name" value="Acylphosphatase-like_dom_sf"/>
</dbReference>
<dbReference type="SUPFAM" id="SSF54975">
    <property type="entry name" value="Acylphosphatase/BLUF domain-like"/>
    <property type="match status" value="1"/>
</dbReference>
<sequence>MPMTLSAFAYVSRATDKLSREKLNEIVDDAKDFNGRHELSGALVYDGSCFFQYIEGPRVRLADACARIRASRSHIILLSLIDGPVPTRRFEGWEMYYRDGIPSGIDALNWLPGQEPSGDPKRDLVANSLSYFWRTFDKELAPSGHS</sequence>
<dbReference type="RefSeq" id="WP_185894582.1">
    <property type="nucleotide sequence ID" value="NZ_CP060028.1"/>
</dbReference>
<dbReference type="EMBL" id="CP060028">
    <property type="protein sequence ID" value="QND79215.1"/>
    <property type="molecule type" value="Genomic_DNA"/>
</dbReference>
<organism evidence="2 3">
    <name type="scientific">Pseudoxanthomonas mexicana</name>
    <dbReference type="NCBI Taxonomy" id="128785"/>
    <lineage>
        <taxon>Bacteria</taxon>
        <taxon>Pseudomonadati</taxon>
        <taxon>Pseudomonadota</taxon>
        <taxon>Gammaproteobacteria</taxon>
        <taxon>Lysobacterales</taxon>
        <taxon>Lysobacteraceae</taxon>
        <taxon>Pseudoxanthomonas</taxon>
    </lineage>
</organism>
<feature type="domain" description="BLUF" evidence="1">
    <location>
        <begin position="5"/>
        <end position="96"/>
    </location>
</feature>
<dbReference type="Gene3D" id="3.30.70.100">
    <property type="match status" value="1"/>
</dbReference>
<protein>
    <submittedName>
        <fullName evidence="2">BLUF domain-containing protein</fullName>
    </submittedName>
</protein>
<dbReference type="Proteomes" id="UP000515506">
    <property type="component" value="Chromosome"/>
</dbReference>